<accession>A0A227KPE4</accession>
<dbReference type="FunFam" id="3.40.30.10:FF:000001">
    <property type="entry name" value="Thioredoxin"/>
    <property type="match status" value="1"/>
</dbReference>
<dbReference type="RefSeq" id="WP_066593475.1">
    <property type="nucleotide sequence ID" value="NZ_CAJTBZ010000019.1"/>
</dbReference>
<evidence type="ECO:0000256" key="3">
    <source>
        <dbReference type="ARBA" id="ARBA00022982"/>
    </source>
</evidence>
<feature type="site" description="Deprotonates C-terminal active site Cys" evidence="8">
    <location>
        <position position="25"/>
    </location>
</feature>
<evidence type="ECO:0000256" key="6">
    <source>
        <dbReference type="NCBIfam" id="TIGR01068"/>
    </source>
</evidence>
<dbReference type="PROSITE" id="PS00194">
    <property type="entry name" value="THIOREDOXIN_1"/>
    <property type="match status" value="1"/>
</dbReference>
<dbReference type="PIRSF" id="PIRSF000077">
    <property type="entry name" value="Thioredoxin"/>
    <property type="match status" value="1"/>
</dbReference>
<keyword evidence="5 9" id="KW-0676">Redox-active center</keyword>
<dbReference type="AlphaFoldDB" id="A0A227KPE4"/>
<reference evidence="12" key="1">
    <citation type="submission" date="2017-05" db="EMBL/GenBank/DDBJ databases">
        <title>Improved OligoMM genomes.</title>
        <authorList>
            <person name="Garzetti D."/>
        </authorList>
    </citation>
    <scope>NUCLEOTIDE SEQUENCE [LARGE SCALE GENOMIC DNA]</scope>
    <source>
        <strain evidence="12">YL45</strain>
    </source>
</reference>
<dbReference type="InterPro" id="IPR017937">
    <property type="entry name" value="Thioredoxin_CS"/>
</dbReference>
<dbReference type="Pfam" id="PF00085">
    <property type="entry name" value="Thioredoxin"/>
    <property type="match status" value="1"/>
</dbReference>
<dbReference type="SUPFAM" id="SSF52833">
    <property type="entry name" value="Thioredoxin-like"/>
    <property type="match status" value="1"/>
</dbReference>
<dbReference type="CDD" id="cd02947">
    <property type="entry name" value="TRX_family"/>
    <property type="match status" value="1"/>
</dbReference>
<feature type="site" description="Contributes to redox potential value" evidence="8">
    <location>
        <position position="32"/>
    </location>
</feature>
<evidence type="ECO:0000256" key="4">
    <source>
        <dbReference type="ARBA" id="ARBA00023157"/>
    </source>
</evidence>
<evidence type="ECO:0000259" key="10">
    <source>
        <dbReference type="PROSITE" id="PS51352"/>
    </source>
</evidence>
<dbReference type="EMBL" id="NHMP01000003">
    <property type="protein sequence ID" value="OXE49848.1"/>
    <property type="molecule type" value="Genomic_DNA"/>
</dbReference>
<evidence type="ECO:0000256" key="9">
    <source>
        <dbReference type="PIRSR" id="PIRSR000077-4"/>
    </source>
</evidence>
<dbReference type="PANTHER" id="PTHR45663">
    <property type="entry name" value="GEO12009P1"/>
    <property type="match status" value="1"/>
</dbReference>
<evidence type="ECO:0000256" key="5">
    <source>
        <dbReference type="ARBA" id="ARBA00023284"/>
    </source>
</evidence>
<keyword evidence="4 9" id="KW-1015">Disulfide bond</keyword>
<name>A0A227KPE4_9BURK</name>
<dbReference type="PANTHER" id="PTHR45663:SF11">
    <property type="entry name" value="GEO12009P1"/>
    <property type="match status" value="1"/>
</dbReference>
<dbReference type="Proteomes" id="UP000214610">
    <property type="component" value="Unassembled WGS sequence"/>
</dbReference>
<feature type="site" description="Contributes to redox potential value" evidence="8">
    <location>
        <position position="33"/>
    </location>
</feature>
<dbReference type="InterPro" id="IPR036249">
    <property type="entry name" value="Thioredoxin-like_sf"/>
</dbReference>
<comment type="similarity">
    <text evidence="1 7">Belongs to the thioredoxin family.</text>
</comment>
<dbReference type="GO" id="GO:0045454">
    <property type="term" value="P:cell redox homeostasis"/>
    <property type="evidence" value="ECO:0007669"/>
    <property type="project" value="TreeGrafter"/>
</dbReference>
<comment type="caution">
    <text evidence="11">The sequence shown here is derived from an EMBL/GenBank/DDBJ whole genome shotgun (WGS) entry which is preliminary data.</text>
</comment>
<evidence type="ECO:0000313" key="11">
    <source>
        <dbReference type="EMBL" id="OXE49848.1"/>
    </source>
</evidence>
<keyword evidence="3" id="KW-0249">Electron transport</keyword>
<proteinExistence type="inferred from homology"/>
<sequence>MGLQSVDDASYVDQVLNAKGVVVVDFWAPWCGPCGMLGPVLEKAAETLPENVKIVKYNVDESQSVAQQLGVRGIPTLAVYKDGQLLAQQAGMMNSAQFAAFLKQFV</sequence>
<evidence type="ECO:0000256" key="8">
    <source>
        <dbReference type="PIRSR" id="PIRSR000077-1"/>
    </source>
</evidence>
<dbReference type="PROSITE" id="PS51352">
    <property type="entry name" value="THIOREDOXIN_2"/>
    <property type="match status" value="1"/>
</dbReference>
<dbReference type="GeneID" id="78361753"/>
<feature type="active site" description="Nucleophile" evidence="8">
    <location>
        <position position="34"/>
    </location>
</feature>
<dbReference type="GO" id="GO:0015035">
    <property type="term" value="F:protein-disulfide reductase activity"/>
    <property type="evidence" value="ECO:0007669"/>
    <property type="project" value="UniProtKB-UniRule"/>
</dbReference>
<dbReference type="PRINTS" id="PR00421">
    <property type="entry name" value="THIOREDOXIN"/>
</dbReference>
<feature type="domain" description="Thioredoxin" evidence="10">
    <location>
        <begin position="1"/>
        <end position="106"/>
    </location>
</feature>
<evidence type="ECO:0000256" key="2">
    <source>
        <dbReference type="ARBA" id="ARBA00022448"/>
    </source>
</evidence>
<evidence type="ECO:0000256" key="7">
    <source>
        <dbReference type="PIRNR" id="PIRNR000077"/>
    </source>
</evidence>
<evidence type="ECO:0000256" key="1">
    <source>
        <dbReference type="ARBA" id="ARBA00008987"/>
    </source>
</evidence>
<dbReference type="NCBIfam" id="TIGR01068">
    <property type="entry name" value="thioredoxin"/>
    <property type="match status" value="1"/>
</dbReference>
<feature type="active site" description="Nucleophile" evidence="8">
    <location>
        <position position="31"/>
    </location>
</feature>
<protein>
    <recommendedName>
        <fullName evidence="6 7">Thioredoxin</fullName>
    </recommendedName>
</protein>
<evidence type="ECO:0000313" key="12">
    <source>
        <dbReference type="Proteomes" id="UP000214610"/>
    </source>
</evidence>
<keyword evidence="12" id="KW-1185">Reference proteome</keyword>
<dbReference type="InterPro" id="IPR013766">
    <property type="entry name" value="Thioredoxin_domain"/>
</dbReference>
<dbReference type="GO" id="GO:0005829">
    <property type="term" value="C:cytosol"/>
    <property type="evidence" value="ECO:0007669"/>
    <property type="project" value="TreeGrafter"/>
</dbReference>
<keyword evidence="2" id="KW-0813">Transport</keyword>
<feature type="disulfide bond" description="Redox-active" evidence="9">
    <location>
        <begin position="31"/>
        <end position="34"/>
    </location>
</feature>
<dbReference type="Gene3D" id="3.40.30.10">
    <property type="entry name" value="Glutaredoxin"/>
    <property type="match status" value="1"/>
</dbReference>
<gene>
    <name evidence="11" type="ORF">ADH67_06910</name>
</gene>
<dbReference type="InterPro" id="IPR005746">
    <property type="entry name" value="Thioredoxin"/>
</dbReference>
<organism evidence="11 12">
    <name type="scientific">Turicimonas muris</name>
    <dbReference type="NCBI Taxonomy" id="1796652"/>
    <lineage>
        <taxon>Bacteria</taxon>
        <taxon>Pseudomonadati</taxon>
        <taxon>Pseudomonadota</taxon>
        <taxon>Betaproteobacteria</taxon>
        <taxon>Burkholderiales</taxon>
        <taxon>Sutterellaceae</taxon>
        <taxon>Turicimonas</taxon>
    </lineage>
</organism>